<feature type="transmembrane region" description="Helical" evidence="11">
    <location>
        <begin position="132"/>
        <end position="149"/>
    </location>
</feature>
<dbReference type="InterPro" id="IPR034294">
    <property type="entry name" value="Aquaporin_transptr"/>
</dbReference>
<feature type="region of interest" description="Disordered" evidence="10">
    <location>
        <begin position="1"/>
        <end position="28"/>
    </location>
</feature>
<dbReference type="FunFam" id="1.20.1080.10:FF:000014">
    <property type="entry name" value="Aquaporin 1"/>
    <property type="match status" value="1"/>
</dbReference>
<dbReference type="EMBL" id="QVQW01000007">
    <property type="protein sequence ID" value="RKU47813.1"/>
    <property type="molecule type" value="Genomic_DNA"/>
</dbReference>
<feature type="transmembrane region" description="Helical" evidence="11">
    <location>
        <begin position="240"/>
        <end position="260"/>
    </location>
</feature>
<proteinExistence type="inferred from homology"/>
<feature type="transmembrane region" description="Helical" evidence="11">
    <location>
        <begin position="51"/>
        <end position="69"/>
    </location>
</feature>
<feature type="transmembrane region" description="Helical" evidence="11">
    <location>
        <begin position="107"/>
        <end position="125"/>
    </location>
</feature>
<comment type="caution">
    <text evidence="12">The sequence shown here is derived from an EMBL/GenBank/DDBJ whole genome shotgun (WGS) entry which is preliminary data.</text>
</comment>
<feature type="transmembrane region" description="Helical" evidence="11">
    <location>
        <begin position="169"/>
        <end position="187"/>
    </location>
</feature>
<dbReference type="InterPro" id="IPR000425">
    <property type="entry name" value="MIP"/>
</dbReference>
<keyword evidence="5" id="KW-0677">Repeat</keyword>
<evidence type="ECO:0000256" key="9">
    <source>
        <dbReference type="RuleBase" id="RU000477"/>
    </source>
</evidence>
<feature type="transmembrane region" description="Helical" evidence="11">
    <location>
        <begin position="199"/>
        <end position="220"/>
    </location>
</feature>
<dbReference type="Proteomes" id="UP000275385">
    <property type="component" value="Unassembled WGS sequence"/>
</dbReference>
<evidence type="ECO:0000313" key="13">
    <source>
        <dbReference type="Proteomes" id="UP000275385"/>
    </source>
</evidence>
<dbReference type="PRINTS" id="PR00783">
    <property type="entry name" value="MINTRINSICP"/>
</dbReference>
<dbReference type="STRING" id="177199.A0A420YIV3"/>
<dbReference type="OrthoDB" id="3222at2759"/>
<protein>
    <recommendedName>
        <fullName evidence="14">Aquaporin</fullName>
    </recommendedName>
</protein>
<evidence type="ECO:0000256" key="5">
    <source>
        <dbReference type="ARBA" id="ARBA00022737"/>
    </source>
</evidence>
<dbReference type="GO" id="GO:0005886">
    <property type="term" value="C:plasma membrane"/>
    <property type="evidence" value="ECO:0007669"/>
    <property type="project" value="TreeGrafter"/>
</dbReference>
<keyword evidence="13" id="KW-1185">Reference proteome</keyword>
<evidence type="ECO:0000256" key="4">
    <source>
        <dbReference type="ARBA" id="ARBA00022692"/>
    </source>
</evidence>
<evidence type="ECO:0000256" key="3">
    <source>
        <dbReference type="ARBA" id="ARBA00022448"/>
    </source>
</evidence>
<evidence type="ECO:0000256" key="7">
    <source>
        <dbReference type="ARBA" id="ARBA00023136"/>
    </source>
</evidence>
<evidence type="ECO:0000256" key="6">
    <source>
        <dbReference type="ARBA" id="ARBA00022989"/>
    </source>
</evidence>
<evidence type="ECO:0000256" key="8">
    <source>
        <dbReference type="ARBA" id="ARBA00034651"/>
    </source>
</evidence>
<evidence type="ECO:0008006" key="14">
    <source>
        <dbReference type="Google" id="ProtNLM"/>
    </source>
</evidence>
<comment type="similarity">
    <text evidence="2 9">Belongs to the MIP/aquaporin (TC 1.A.8) family.</text>
</comment>
<dbReference type="PANTHER" id="PTHR19139">
    <property type="entry name" value="AQUAPORIN TRANSPORTER"/>
    <property type="match status" value="1"/>
</dbReference>
<accession>A0A420YIV3</accession>
<comment type="catalytic activity">
    <reaction evidence="8">
        <text>H2O(in) = H2O(out)</text>
        <dbReference type="Rhea" id="RHEA:29667"/>
        <dbReference type="ChEBI" id="CHEBI:15377"/>
    </reaction>
</comment>
<reference evidence="12 13" key="1">
    <citation type="submission" date="2018-08" db="EMBL/GenBank/DDBJ databases">
        <title>Draft genome of the lignicolous fungus Coniochaeta pulveracea.</title>
        <authorList>
            <person name="Borstlap C.J."/>
            <person name="De Witt R.N."/>
            <person name="Botha A."/>
            <person name="Volschenk H."/>
        </authorList>
    </citation>
    <scope>NUCLEOTIDE SEQUENCE [LARGE SCALE GENOMIC DNA]</scope>
    <source>
        <strain evidence="12 13">CAB683</strain>
    </source>
</reference>
<keyword evidence="3 9" id="KW-0813">Transport</keyword>
<name>A0A420YIV3_9PEZI</name>
<dbReference type="PANTHER" id="PTHR19139:SF199">
    <property type="entry name" value="MIP17260P"/>
    <property type="match status" value="1"/>
</dbReference>
<sequence>MDASTTQPPDQNKTLPTLSNQTSGPRRGNVYKTARLSNTVRNNIVACLGEFAGTFMFLFMAFAGTQVANNVADSSPNDSSALILISLSFGFSLMANVWAFYRVSGGLFNPAVTLALYLVGGLNAVRAALISVMQLLAGLAAAGLVYGLFPGPLKVATTLRPGTHVVQGLFLEMFLTAQLVFVIIMLASEKHKSTHLAPVGIGIAFFVCELCGVFLTGGSLNPARSLGPAVVSRSFPGYHWIYWLGPLLGAVLAAGFFTLLKRMRYDMDEDSALEDLDCEACPEKGSAEDFRGREYRAENVSLEEMLAARREHAHEFRRGSDRSENTLWTIPESR</sequence>
<keyword evidence="6 11" id="KW-1133">Transmembrane helix</keyword>
<evidence type="ECO:0000313" key="12">
    <source>
        <dbReference type="EMBL" id="RKU47813.1"/>
    </source>
</evidence>
<dbReference type="Gene3D" id="1.20.1080.10">
    <property type="entry name" value="Glycerol uptake facilitator protein"/>
    <property type="match status" value="1"/>
</dbReference>
<gene>
    <name evidence="12" type="ORF">DL546_007610</name>
</gene>
<dbReference type="Pfam" id="PF00230">
    <property type="entry name" value="MIP"/>
    <property type="match status" value="1"/>
</dbReference>
<dbReference type="InterPro" id="IPR023271">
    <property type="entry name" value="Aquaporin-like"/>
</dbReference>
<dbReference type="GO" id="GO:0015250">
    <property type="term" value="F:water channel activity"/>
    <property type="evidence" value="ECO:0007669"/>
    <property type="project" value="TreeGrafter"/>
</dbReference>
<comment type="subcellular location">
    <subcellularLocation>
        <location evidence="1">Membrane</location>
        <topology evidence="1">Multi-pass membrane protein</topology>
    </subcellularLocation>
</comment>
<dbReference type="AlphaFoldDB" id="A0A420YIV3"/>
<evidence type="ECO:0000256" key="11">
    <source>
        <dbReference type="SAM" id="Phobius"/>
    </source>
</evidence>
<keyword evidence="7 11" id="KW-0472">Membrane</keyword>
<evidence type="ECO:0000256" key="2">
    <source>
        <dbReference type="ARBA" id="ARBA00006175"/>
    </source>
</evidence>
<organism evidence="12 13">
    <name type="scientific">Coniochaeta pulveracea</name>
    <dbReference type="NCBI Taxonomy" id="177199"/>
    <lineage>
        <taxon>Eukaryota</taxon>
        <taxon>Fungi</taxon>
        <taxon>Dikarya</taxon>
        <taxon>Ascomycota</taxon>
        <taxon>Pezizomycotina</taxon>
        <taxon>Sordariomycetes</taxon>
        <taxon>Sordariomycetidae</taxon>
        <taxon>Coniochaetales</taxon>
        <taxon>Coniochaetaceae</taxon>
        <taxon>Coniochaeta</taxon>
    </lineage>
</organism>
<feature type="compositionally biased region" description="Polar residues" evidence="10">
    <location>
        <begin position="1"/>
        <end position="24"/>
    </location>
</feature>
<dbReference type="SUPFAM" id="SSF81338">
    <property type="entry name" value="Aquaporin-like"/>
    <property type="match status" value="1"/>
</dbReference>
<keyword evidence="4 9" id="KW-0812">Transmembrane</keyword>
<evidence type="ECO:0000256" key="10">
    <source>
        <dbReference type="SAM" id="MobiDB-lite"/>
    </source>
</evidence>
<evidence type="ECO:0000256" key="1">
    <source>
        <dbReference type="ARBA" id="ARBA00004141"/>
    </source>
</evidence>